<dbReference type="InterPro" id="IPR036890">
    <property type="entry name" value="HATPase_C_sf"/>
</dbReference>
<reference evidence="12 13" key="1">
    <citation type="submission" date="2019-02" db="EMBL/GenBank/DDBJ databases">
        <title>Draft Genome Sequences of Six Type Strains of the Genus Massilia.</title>
        <authorList>
            <person name="Miess H."/>
            <person name="Frediansyhah A."/>
            <person name="Gross H."/>
        </authorList>
    </citation>
    <scope>NUCLEOTIDE SEQUENCE [LARGE SCALE GENOMIC DNA]</scope>
    <source>
        <strain evidence="12 13">DSM 17473</strain>
    </source>
</reference>
<evidence type="ECO:0000313" key="12">
    <source>
        <dbReference type="EMBL" id="QBE62136.1"/>
    </source>
</evidence>
<evidence type="ECO:0000313" key="13">
    <source>
        <dbReference type="Proteomes" id="UP000290637"/>
    </source>
</evidence>
<dbReference type="OrthoDB" id="8556618at2"/>
<evidence type="ECO:0000256" key="3">
    <source>
        <dbReference type="ARBA" id="ARBA00012438"/>
    </source>
</evidence>
<sequence>MTLATDHDFDGDGLSGEARELLSIREAVLDHWESLVRAQIKGAAELLGPALTDNLPNLYDNLAEAISPGRSRETATQNTTAAMSHGSERARLTCFGPDEVLREYQLFRDAIRDVAQVRGMTWSPDVWATIARSIEIAACESLREFAATHEALRRRVAAALSHDMRAPLAVIATGAQLVALTSDIELARRSADKIRRHAMRLESMMGELLDALTVQRAQLPPLALSSFDMHELASEVARQFGEQGGGPFTIAGESVTGHWCAPAMRRALENLLTNAVKYGTGGEVRITVATERGRLSLAVHNMGPAIPEERRERIFGYLFRYGGPSTVGWGIGLPFVRDVAEGHGGSVSVDSSEEAGTTFTIDVPVDCRPFLRHAVNCAAPARETQEPAAISPVSAGGQVTR</sequence>
<evidence type="ECO:0000256" key="4">
    <source>
        <dbReference type="ARBA" id="ARBA00022475"/>
    </source>
</evidence>
<dbReference type="PRINTS" id="PR00344">
    <property type="entry name" value="BCTRLSENSOR"/>
</dbReference>
<evidence type="ECO:0000256" key="6">
    <source>
        <dbReference type="ARBA" id="ARBA00022679"/>
    </source>
</evidence>
<dbReference type="PANTHER" id="PTHR44936">
    <property type="entry name" value="SENSOR PROTEIN CREC"/>
    <property type="match status" value="1"/>
</dbReference>
<organism evidence="12 13">
    <name type="scientific">Pseudoduganella lutea</name>
    <dbReference type="NCBI Taxonomy" id="321985"/>
    <lineage>
        <taxon>Bacteria</taxon>
        <taxon>Pseudomonadati</taxon>
        <taxon>Pseudomonadota</taxon>
        <taxon>Betaproteobacteria</taxon>
        <taxon>Burkholderiales</taxon>
        <taxon>Oxalobacteraceae</taxon>
        <taxon>Telluria group</taxon>
        <taxon>Pseudoduganella</taxon>
    </lineage>
</organism>
<proteinExistence type="predicted"/>
<dbReference type="Pfam" id="PF02518">
    <property type="entry name" value="HATPase_c"/>
    <property type="match status" value="1"/>
</dbReference>
<keyword evidence="5" id="KW-0597">Phosphoprotein</keyword>
<evidence type="ECO:0000256" key="7">
    <source>
        <dbReference type="ARBA" id="ARBA00022741"/>
    </source>
</evidence>
<keyword evidence="4" id="KW-0472">Membrane</keyword>
<dbReference type="Pfam" id="PF00512">
    <property type="entry name" value="HisKA"/>
    <property type="match status" value="1"/>
</dbReference>
<evidence type="ECO:0000256" key="2">
    <source>
        <dbReference type="ARBA" id="ARBA00004651"/>
    </source>
</evidence>
<dbReference type="GO" id="GO:0000155">
    <property type="term" value="F:phosphorelay sensor kinase activity"/>
    <property type="evidence" value="ECO:0007669"/>
    <property type="project" value="InterPro"/>
</dbReference>
<keyword evidence="4" id="KW-1003">Cell membrane</keyword>
<comment type="subcellular location">
    <subcellularLocation>
        <location evidence="2">Cell membrane</location>
        <topology evidence="2">Multi-pass membrane protein</topology>
    </subcellularLocation>
</comment>
<dbReference type="RefSeq" id="WP_130185273.1">
    <property type="nucleotide sequence ID" value="NZ_CP035913.1"/>
</dbReference>
<feature type="region of interest" description="Disordered" evidence="10">
    <location>
        <begin position="382"/>
        <end position="401"/>
    </location>
</feature>
<keyword evidence="13" id="KW-1185">Reference proteome</keyword>
<dbReference type="Proteomes" id="UP000290637">
    <property type="component" value="Chromosome"/>
</dbReference>
<dbReference type="AlphaFoldDB" id="A0A4P6KTM9"/>
<dbReference type="InterPro" id="IPR003594">
    <property type="entry name" value="HATPase_dom"/>
</dbReference>
<dbReference type="InterPro" id="IPR004358">
    <property type="entry name" value="Sig_transdc_His_kin-like_C"/>
</dbReference>
<dbReference type="GO" id="GO:0005524">
    <property type="term" value="F:ATP binding"/>
    <property type="evidence" value="ECO:0007669"/>
    <property type="project" value="UniProtKB-KW"/>
</dbReference>
<feature type="domain" description="Histidine kinase" evidence="11">
    <location>
        <begin position="159"/>
        <end position="367"/>
    </location>
</feature>
<dbReference type="Gene3D" id="1.10.287.130">
    <property type="match status" value="1"/>
</dbReference>
<dbReference type="SUPFAM" id="SSF47384">
    <property type="entry name" value="Homodimeric domain of signal transducing histidine kinase"/>
    <property type="match status" value="1"/>
</dbReference>
<dbReference type="InterPro" id="IPR003661">
    <property type="entry name" value="HisK_dim/P_dom"/>
</dbReference>
<accession>A0A4P6KTM9</accession>
<dbReference type="SMART" id="SM00388">
    <property type="entry name" value="HisKA"/>
    <property type="match status" value="1"/>
</dbReference>
<evidence type="ECO:0000256" key="8">
    <source>
        <dbReference type="ARBA" id="ARBA00022777"/>
    </source>
</evidence>
<dbReference type="InterPro" id="IPR050980">
    <property type="entry name" value="2C_sensor_his_kinase"/>
</dbReference>
<evidence type="ECO:0000259" key="11">
    <source>
        <dbReference type="PROSITE" id="PS50109"/>
    </source>
</evidence>
<dbReference type="PROSITE" id="PS50109">
    <property type="entry name" value="HIS_KIN"/>
    <property type="match status" value="1"/>
</dbReference>
<dbReference type="PANTHER" id="PTHR44936:SF10">
    <property type="entry name" value="SENSOR PROTEIN RSTB"/>
    <property type="match status" value="1"/>
</dbReference>
<gene>
    <name evidence="12" type="ORF">EWM63_03340</name>
</gene>
<evidence type="ECO:0000256" key="1">
    <source>
        <dbReference type="ARBA" id="ARBA00000085"/>
    </source>
</evidence>
<dbReference type="GO" id="GO:0005886">
    <property type="term" value="C:plasma membrane"/>
    <property type="evidence" value="ECO:0007669"/>
    <property type="project" value="UniProtKB-SubCell"/>
</dbReference>
<evidence type="ECO:0000256" key="9">
    <source>
        <dbReference type="ARBA" id="ARBA00022840"/>
    </source>
</evidence>
<keyword evidence="7" id="KW-0547">Nucleotide-binding</keyword>
<name>A0A4P6KTM9_9BURK</name>
<keyword evidence="9" id="KW-0067">ATP-binding</keyword>
<dbReference type="EC" id="2.7.13.3" evidence="3"/>
<dbReference type="InterPro" id="IPR005467">
    <property type="entry name" value="His_kinase_dom"/>
</dbReference>
<dbReference type="CDD" id="cd00082">
    <property type="entry name" value="HisKA"/>
    <property type="match status" value="1"/>
</dbReference>
<protein>
    <recommendedName>
        <fullName evidence="3">histidine kinase</fullName>
        <ecNumber evidence="3">2.7.13.3</ecNumber>
    </recommendedName>
</protein>
<dbReference type="KEGG" id="plue:EWM63_03340"/>
<keyword evidence="8 12" id="KW-0418">Kinase</keyword>
<dbReference type="InterPro" id="IPR036097">
    <property type="entry name" value="HisK_dim/P_sf"/>
</dbReference>
<dbReference type="SUPFAM" id="SSF55874">
    <property type="entry name" value="ATPase domain of HSP90 chaperone/DNA topoisomerase II/histidine kinase"/>
    <property type="match status" value="1"/>
</dbReference>
<evidence type="ECO:0000256" key="5">
    <source>
        <dbReference type="ARBA" id="ARBA00022553"/>
    </source>
</evidence>
<comment type="catalytic activity">
    <reaction evidence="1">
        <text>ATP + protein L-histidine = ADP + protein N-phospho-L-histidine.</text>
        <dbReference type="EC" id="2.7.13.3"/>
    </reaction>
</comment>
<keyword evidence="6" id="KW-0808">Transferase</keyword>
<dbReference type="EMBL" id="CP035913">
    <property type="protein sequence ID" value="QBE62136.1"/>
    <property type="molecule type" value="Genomic_DNA"/>
</dbReference>
<dbReference type="SMART" id="SM00387">
    <property type="entry name" value="HATPase_c"/>
    <property type="match status" value="1"/>
</dbReference>
<evidence type="ECO:0000256" key="10">
    <source>
        <dbReference type="SAM" id="MobiDB-lite"/>
    </source>
</evidence>
<dbReference type="Gene3D" id="3.30.565.10">
    <property type="entry name" value="Histidine kinase-like ATPase, C-terminal domain"/>
    <property type="match status" value="1"/>
</dbReference>